<dbReference type="EMBL" id="CAXLJM020000051">
    <property type="protein sequence ID" value="CAL8115724.1"/>
    <property type="molecule type" value="Genomic_DNA"/>
</dbReference>
<name>A0ABP1R6B7_9HEXA</name>
<comment type="caution">
    <text evidence="1">The sequence shown here is derived from an EMBL/GenBank/DDBJ whole genome shotgun (WGS) entry which is preliminary data.</text>
</comment>
<gene>
    <name evidence="1" type="ORF">ODALV1_LOCUS16987</name>
</gene>
<sequence length="78" mass="9195">MYNVLIWKKLITITQIDNYICSNGDDDKCIRTELSENFLVIGRPTSLKETRPELESQKVKFPGYYRVQELSEEYSLVM</sequence>
<reference evidence="1 2" key="1">
    <citation type="submission" date="2024-08" db="EMBL/GenBank/DDBJ databases">
        <authorList>
            <person name="Cucini C."/>
            <person name="Frati F."/>
        </authorList>
    </citation>
    <scope>NUCLEOTIDE SEQUENCE [LARGE SCALE GENOMIC DNA]</scope>
</reference>
<keyword evidence="2" id="KW-1185">Reference proteome</keyword>
<accession>A0ABP1R6B7</accession>
<proteinExistence type="predicted"/>
<evidence type="ECO:0000313" key="1">
    <source>
        <dbReference type="EMBL" id="CAL8115724.1"/>
    </source>
</evidence>
<protein>
    <submittedName>
        <fullName evidence="1">Uncharacterized protein</fullName>
    </submittedName>
</protein>
<evidence type="ECO:0000313" key="2">
    <source>
        <dbReference type="Proteomes" id="UP001642540"/>
    </source>
</evidence>
<dbReference type="Proteomes" id="UP001642540">
    <property type="component" value="Unassembled WGS sequence"/>
</dbReference>
<organism evidence="1 2">
    <name type="scientific">Orchesella dallaii</name>
    <dbReference type="NCBI Taxonomy" id="48710"/>
    <lineage>
        <taxon>Eukaryota</taxon>
        <taxon>Metazoa</taxon>
        <taxon>Ecdysozoa</taxon>
        <taxon>Arthropoda</taxon>
        <taxon>Hexapoda</taxon>
        <taxon>Collembola</taxon>
        <taxon>Entomobryomorpha</taxon>
        <taxon>Entomobryoidea</taxon>
        <taxon>Orchesellidae</taxon>
        <taxon>Orchesellinae</taxon>
        <taxon>Orchesella</taxon>
    </lineage>
</organism>